<dbReference type="PROSITE" id="PS50880">
    <property type="entry name" value="TOPRIM"/>
    <property type="match status" value="1"/>
</dbReference>
<dbReference type="Pfam" id="PF08275">
    <property type="entry name" value="DNAG_N"/>
    <property type="match status" value="1"/>
</dbReference>
<dbReference type="InterPro" id="IPR034151">
    <property type="entry name" value="TOPRIM_DnaG_bac"/>
</dbReference>
<protein>
    <submittedName>
        <fullName evidence="3">DNA primase</fullName>
    </submittedName>
</protein>
<dbReference type="InterPro" id="IPR037068">
    <property type="entry name" value="DNA_primase_core_N_sf"/>
</dbReference>
<evidence type="ECO:0000256" key="1">
    <source>
        <dbReference type="SAM" id="Coils"/>
    </source>
</evidence>
<dbReference type="Gene3D" id="3.90.980.10">
    <property type="entry name" value="DNA primase, catalytic core, N-terminal domain"/>
    <property type="match status" value="1"/>
</dbReference>
<dbReference type="GO" id="GO:0006269">
    <property type="term" value="P:DNA replication, synthesis of primer"/>
    <property type="evidence" value="ECO:0007669"/>
    <property type="project" value="InterPro"/>
</dbReference>
<dbReference type="InterPro" id="IPR050219">
    <property type="entry name" value="DnaG_primase"/>
</dbReference>
<dbReference type="InterPro" id="IPR013264">
    <property type="entry name" value="DNAG_N"/>
</dbReference>
<dbReference type="GO" id="GO:0005737">
    <property type="term" value="C:cytoplasm"/>
    <property type="evidence" value="ECO:0007669"/>
    <property type="project" value="TreeGrafter"/>
</dbReference>
<dbReference type="CDD" id="cd03364">
    <property type="entry name" value="TOPRIM_DnaG_primases"/>
    <property type="match status" value="1"/>
</dbReference>
<dbReference type="EMBL" id="PFVJ01000028">
    <property type="protein sequence ID" value="PJA90038.1"/>
    <property type="molecule type" value="Genomic_DNA"/>
</dbReference>
<dbReference type="InterPro" id="IPR016136">
    <property type="entry name" value="DNA_helicase_N/primase_C"/>
</dbReference>
<feature type="non-terminal residue" evidence="3">
    <location>
        <position position="1"/>
    </location>
</feature>
<dbReference type="SMART" id="SM00493">
    <property type="entry name" value="TOPRIM"/>
    <property type="match status" value="1"/>
</dbReference>
<dbReference type="Gene3D" id="1.10.860.10">
    <property type="entry name" value="DNAb Helicase, Chain A"/>
    <property type="match status" value="1"/>
</dbReference>
<evidence type="ECO:0000259" key="2">
    <source>
        <dbReference type="PROSITE" id="PS50880"/>
    </source>
</evidence>
<feature type="domain" description="Toprim" evidence="2">
    <location>
        <begin position="166"/>
        <end position="249"/>
    </location>
</feature>
<dbReference type="InterPro" id="IPR019475">
    <property type="entry name" value="DNA_primase_DnaB-bd"/>
</dbReference>
<dbReference type="PANTHER" id="PTHR30313:SF2">
    <property type="entry name" value="DNA PRIMASE"/>
    <property type="match status" value="1"/>
</dbReference>
<name>A0A2M7Z797_9BACT</name>
<accession>A0A2M7Z797</accession>
<evidence type="ECO:0000313" key="4">
    <source>
        <dbReference type="Proteomes" id="UP000230843"/>
    </source>
</evidence>
<feature type="coiled-coil region" evidence="1">
    <location>
        <begin position="321"/>
        <end position="375"/>
    </location>
</feature>
<keyword evidence="1" id="KW-0175">Coiled coil</keyword>
<dbReference type="Pfam" id="PF10410">
    <property type="entry name" value="DnaB_bind"/>
    <property type="match status" value="1"/>
</dbReference>
<dbReference type="InterPro" id="IPR006295">
    <property type="entry name" value="DNA_primase_DnaG"/>
</dbReference>
<dbReference type="SUPFAM" id="SSF56731">
    <property type="entry name" value="DNA primase core"/>
    <property type="match status" value="1"/>
</dbReference>
<sequence>YRSEIDKSQKNRLFEINVQALRFFYNFLEKMPTAEPAREYLRDRRLTQETIDEWKIGFAPDQWSLLTSYLLKKGFSIDDLVASGLTIKKDSANTTSGRGFYDRFRGRIMFPIWDVNNNVVGFTGRVLVETETSGGKYVNTPQSPVYDKSTVVFGLNKAKQEIRQQKKVLVVEGQMDVIACWQAGMKYVVASSGTALTEKQVGLLKRYTPNMIMSFDADNAGQIAAKRGVDIARTLEMDVKVVMLSKDFAKDPDEAIKKDKEKLFELVENAKDVMDWNFERILVGKDLNNPKDKQKIAEELLLEISFIPKEIEKDYWMQKLSMELSVEISVLREEIKRLRALQKKESVNSHTKVVVEEKKDEFKNKKTRLDRLAEEVMVLIFKFPKTASLAFKNLDEKYFFNSEYKKLYELLRKEYNNASDFDLLKLQDYFVFKDVEIATNILSLEGKGSEEIYNFDKDSAEADLLSAIKEMKEDWKRQELQKLQMELNKAQQNGGTEQTSEILLRLNDLLKKD</sequence>
<dbReference type="Pfam" id="PF13155">
    <property type="entry name" value="Toprim_2"/>
    <property type="match status" value="1"/>
</dbReference>
<dbReference type="Gene3D" id="3.40.1360.10">
    <property type="match status" value="1"/>
</dbReference>
<comment type="caution">
    <text evidence="3">The sequence shown here is derived from an EMBL/GenBank/DDBJ whole genome shotgun (WGS) entry which is preliminary data.</text>
</comment>
<gene>
    <name evidence="3" type="primary">dnaG</name>
    <name evidence="3" type="ORF">CO137_01240</name>
</gene>
<dbReference type="InterPro" id="IPR006171">
    <property type="entry name" value="TOPRIM_dom"/>
</dbReference>
<proteinExistence type="predicted"/>
<dbReference type="PANTHER" id="PTHR30313">
    <property type="entry name" value="DNA PRIMASE"/>
    <property type="match status" value="1"/>
</dbReference>
<reference evidence="4" key="1">
    <citation type="submission" date="2017-09" db="EMBL/GenBank/DDBJ databases">
        <title>Depth-based differentiation of microbial function through sediment-hosted aquifers and enrichment of novel symbionts in the deep terrestrial subsurface.</title>
        <authorList>
            <person name="Probst A.J."/>
            <person name="Ladd B."/>
            <person name="Jarett J.K."/>
            <person name="Geller-Mcgrath D.E."/>
            <person name="Sieber C.M.K."/>
            <person name="Emerson J.B."/>
            <person name="Anantharaman K."/>
            <person name="Thomas B.C."/>
            <person name="Malmstrom R."/>
            <person name="Stieglmeier M."/>
            <person name="Klingl A."/>
            <person name="Woyke T."/>
            <person name="Ryan C.M."/>
            <person name="Banfield J.F."/>
        </authorList>
    </citation>
    <scope>NUCLEOTIDE SEQUENCE [LARGE SCALE GENOMIC DNA]</scope>
</reference>
<evidence type="ECO:0000313" key="3">
    <source>
        <dbReference type="EMBL" id="PJA90038.1"/>
    </source>
</evidence>
<organism evidence="3 4">
    <name type="scientific">Candidatus Magasanikbacteria bacterium CG_4_9_14_3_um_filter_32_9</name>
    <dbReference type="NCBI Taxonomy" id="1974644"/>
    <lineage>
        <taxon>Bacteria</taxon>
        <taxon>Candidatus Magasanikiibacteriota</taxon>
    </lineage>
</organism>
<dbReference type="Proteomes" id="UP000230843">
    <property type="component" value="Unassembled WGS sequence"/>
</dbReference>
<dbReference type="NCBIfam" id="TIGR01391">
    <property type="entry name" value="dnaG"/>
    <property type="match status" value="1"/>
</dbReference>
<dbReference type="GO" id="GO:0016779">
    <property type="term" value="F:nucleotidyltransferase activity"/>
    <property type="evidence" value="ECO:0007669"/>
    <property type="project" value="InterPro"/>
</dbReference>
<dbReference type="AlphaFoldDB" id="A0A2M7Z797"/>